<dbReference type="GO" id="GO:0022857">
    <property type="term" value="F:transmembrane transporter activity"/>
    <property type="evidence" value="ECO:0007669"/>
    <property type="project" value="InterPro"/>
</dbReference>
<dbReference type="Proteomes" id="UP000566819">
    <property type="component" value="Unassembled WGS sequence"/>
</dbReference>
<evidence type="ECO:0000313" key="9">
    <source>
        <dbReference type="Proteomes" id="UP000566819"/>
    </source>
</evidence>
<feature type="transmembrane region" description="Helical" evidence="6">
    <location>
        <begin position="361"/>
        <end position="381"/>
    </location>
</feature>
<accession>A0A8H4WBI8</accession>
<dbReference type="SUPFAM" id="SSF103473">
    <property type="entry name" value="MFS general substrate transporter"/>
    <property type="match status" value="1"/>
</dbReference>
<dbReference type="FunFam" id="1.20.1250.20:FF:000196">
    <property type="entry name" value="MFS toxin efflux pump (AflT)"/>
    <property type="match status" value="1"/>
</dbReference>
<dbReference type="Gene3D" id="1.20.1720.10">
    <property type="entry name" value="Multidrug resistance protein D"/>
    <property type="match status" value="1"/>
</dbReference>
<dbReference type="PANTHER" id="PTHR23501">
    <property type="entry name" value="MAJOR FACILITATOR SUPERFAMILY"/>
    <property type="match status" value="1"/>
</dbReference>
<dbReference type="PANTHER" id="PTHR23501:SF153">
    <property type="entry name" value="AFLATOXIN EFFLUX PUMP, PUTATIVE-RELATED"/>
    <property type="match status" value="1"/>
</dbReference>
<feature type="transmembrane region" description="Helical" evidence="6">
    <location>
        <begin position="448"/>
        <end position="470"/>
    </location>
</feature>
<dbReference type="PROSITE" id="PS50850">
    <property type="entry name" value="MFS"/>
    <property type="match status" value="1"/>
</dbReference>
<keyword evidence="3 6" id="KW-1133">Transmembrane helix</keyword>
<dbReference type="InterPro" id="IPR020846">
    <property type="entry name" value="MFS_dom"/>
</dbReference>
<name>A0A8H4WBI8_9HELO</name>
<dbReference type="EMBL" id="JAAMPI010000002">
    <property type="protein sequence ID" value="KAF4638009.1"/>
    <property type="molecule type" value="Genomic_DNA"/>
</dbReference>
<feature type="transmembrane region" description="Helical" evidence="6">
    <location>
        <begin position="152"/>
        <end position="176"/>
    </location>
</feature>
<organism evidence="8 9">
    <name type="scientific">Cudoniella acicularis</name>
    <dbReference type="NCBI Taxonomy" id="354080"/>
    <lineage>
        <taxon>Eukaryota</taxon>
        <taxon>Fungi</taxon>
        <taxon>Dikarya</taxon>
        <taxon>Ascomycota</taxon>
        <taxon>Pezizomycotina</taxon>
        <taxon>Leotiomycetes</taxon>
        <taxon>Helotiales</taxon>
        <taxon>Tricladiaceae</taxon>
        <taxon>Cudoniella</taxon>
    </lineage>
</organism>
<comment type="caution">
    <text evidence="8">The sequence shown here is derived from an EMBL/GenBank/DDBJ whole genome shotgun (WGS) entry which is preliminary data.</text>
</comment>
<dbReference type="FunFam" id="1.20.1720.10:FF:000012">
    <property type="entry name" value="MFS toxin efflux pump (AflT)"/>
    <property type="match status" value="1"/>
</dbReference>
<feature type="compositionally biased region" description="Polar residues" evidence="5">
    <location>
        <begin position="1"/>
        <end position="14"/>
    </location>
</feature>
<feature type="transmembrane region" description="Helical" evidence="6">
    <location>
        <begin position="324"/>
        <end position="349"/>
    </location>
</feature>
<dbReference type="AlphaFoldDB" id="A0A8H4WBI8"/>
<keyword evidence="9" id="KW-1185">Reference proteome</keyword>
<evidence type="ECO:0000256" key="2">
    <source>
        <dbReference type="ARBA" id="ARBA00022692"/>
    </source>
</evidence>
<keyword evidence="2 6" id="KW-0812">Transmembrane</keyword>
<comment type="subcellular location">
    <subcellularLocation>
        <location evidence="1">Membrane</location>
        <topology evidence="1">Multi-pass membrane protein</topology>
    </subcellularLocation>
</comment>
<evidence type="ECO:0000256" key="4">
    <source>
        <dbReference type="ARBA" id="ARBA00023136"/>
    </source>
</evidence>
<dbReference type="Pfam" id="PF07690">
    <property type="entry name" value="MFS_1"/>
    <property type="match status" value="1"/>
</dbReference>
<evidence type="ECO:0000313" key="8">
    <source>
        <dbReference type="EMBL" id="KAF4638009.1"/>
    </source>
</evidence>
<feature type="transmembrane region" description="Helical" evidence="6">
    <location>
        <begin position="188"/>
        <end position="209"/>
    </location>
</feature>
<dbReference type="InterPro" id="IPR011701">
    <property type="entry name" value="MFS"/>
</dbReference>
<feature type="transmembrane region" description="Helical" evidence="6">
    <location>
        <begin position="215"/>
        <end position="235"/>
    </location>
</feature>
<evidence type="ECO:0000256" key="5">
    <source>
        <dbReference type="SAM" id="MobiDB-lite"/>
    </source>
</evidence>
<dbReference type="InterPro" id="IPR036259">
    <property type="entry name" value="MFS_trans_sf"/>
</dbReference>
<proteinExistence type="predicted"/>
<evidence type="ECO:0000256" key="6">
    <source>
        <dbReference type="SAM" id="Phobius"/>
    </source>
</evidence>
<dbReference type="GO" id="GO:0005886">
    <property type="term" value="C:plasma membrane"/>
    <property type="evidence" value="ECO:0007669"/>
    <property type="project" value="TreeGrafter"/>
</dbReference>
<feature type="transmembrane region" description="Helical" evidence="6">
    <location>
        <begin position="418"/>
        <end position="436"/>
    </location>
</feature>
<gene>
    <name evidence="8" type="ORF">G7Y89_g53</name>
</gene>
<evidence type="ECO:0000256" key="3">
    <source>
        <dbReference type="ARBA" id="ARBA00022989"/>
    </source>
</evidence>
<feature type="domain" description="Major facilitator superfamily (MFS) profile" evidence="7">
    <location>
        <begin position="62"/>
        <end position="548"/>
    </location>
</feature>
<dbReference type="CDD" id="cd17502">
    <property type="entry name" value="MFS_Azr1_MDR_like"/>
    <property type="match status" value="1"/>
</dbReference>
<feature type="transmembrane region" description="Helical" evidence="6">
    <location>
        <begin position="287"/>
        <end position="312"/>
    </location>
</feature>
<reference evidence="8 9" key="1">
    <citation type="submission" date="2020-03" db="EMBL/GenBank/DDBJ databases">
        <title>Draft Genome Sequence of Cudoniella acicularis.</title>
        <authorList>
            <person name="Buettner E."/>
            <person name="Kellner H."/>
        </authorList>
    </citation>
    <scope>NUCLEOTIDE SEQUENCE [LARGE SCALE GENOMIC DNA]</scope>
    <source>
        <strain evidence="8 9">DSM 108380</strain>
    </source>
</reference>
<feature type="compositionally biased region" description="Polar residues" evidence="5">
    <location>
        <begin position="38"/>
        <end position="53"/>
    </location>
</feature>
<sequence>MTSQHPTTPQSAKSTAEDSSDLATTEAGKISHDVAITENPSKPDNPQPDSQPKQSTTMTILLLVSVLSSTFLVALDRTIISTAIPQITDDFNSLTDVGWYGSAYLLTFCAFQLLFGKIYTFFSVKAVLLTSILVFEVASAICGAAPNSIAFIVGRAIAGVGAAGIMTGTIVCIVYVVPLRNRPQIQGLFGALFGIAAIMGPLVGGAFTSNVTWRWCFYINLPLGGMAMIIIAPFLNIPDRDTTKLPLTEKLRQLDALGTTFLVPGVVCLLLALQWGGQKYDWGNGRIIALLALTGVLLVAFSAVQILLPTTATLPPRIFKQRSVVAALISTLCIGSGNYIFVYFLPIWFQSIKGVTAAESGIRLLPLMLSMVFGSISGGLINSKIGYYTPLAIIGSCIMSVGAGLLTTLQVDTGEAKWLGYQILYGIGLGLCFQVPNLATQTALPKKYVPIGLALMLFGQLLGAAVFVAVGENVLSNQLVQRLSEIPGFNSSLITEGGATSLLGKLPGNLQETVLTAYNEALRKVFQVGLIVSCFAALSSATLEWRSIKKPEAKIAAEVSGVVEK</sequence>
<feature type="transmembrane region" description="Helical" evidence="6">
    <location>
        <begin position="97"/>
        <end position="115"/>
    </location>
</feature>
<keyword evidence="4 6" id="KW-0472">Membrane</keyword>
<protein>
    <recommendedName>
        <fullName evidence="7">Major facilitator superfamily (MFS) profile domain-containing protein</fullName>
    </recommendedName>
</protein>
<dbReference type="Gene3D" id="1.20.1250.20">
    <property type="entry name" value="MFS general substrate transporter like domains"/>
    <property type="match status" value="1"/>
</dbReference>
<evidence type="ECO:0000256" key="1">
    <source>
        <dbReference type="ARBA" id="ARBA00004141"/>
    </source>
</evidence>
<evidence type="ECO:0000259" key="7">
    <source>
        <dbReference type="PROSITE" id="PS50850"/>
    </source>
</evidence>
<feature type="transmembrane region" description="Helical" evidence="6">
    <location>
        <begin position="127"/>
        <end position="146"/>
    </location>
</feature>
<feature type="transmembrane region" description="Helical" evidence="6">
    <location>
        <begin position="60"/>
        <end position="85"/>
    </location>
</feature>
<dbReference type="OrthoDB" id="10021397at2759"/>
<feature type="transmembrane region" description="Helical" evidence="6">
    <location>
        <begin position="388"/>
        <end position="406"/>
    </location>
</feature>
<feature type="transmembrane region" description="Helical" evidence="6">
    <location>
        <begin position="256"/>
        <end position="275"/>
    </location>
</feature>
<feature type="region of interest" description="Disordered" evidence="5">
    <location>
        <begin position="1"/>
        <end position="53"/>
    </location>
</feature>